<reference evidence="2 3" key="1">
    <citation type="submission" date="2019-09" db="EMBL/GenBank/DDBJ databases">
        <title>Bird 10,000 Genomes (B10K) Project - Family phase.</title>
        <authorList>
            <person name="Zhang G."/>
        </authorList>
    </citation>
    <scope>NUCLEOTIDE SEQUENCE [LARGE SCALE GENOMIC DNA]</scope>
    <source>
        <strain evidence="2">B10K-DU-004-15</strain>
        <tissue evidence="2">Mixed tissue sample</tissue>
    </source>
</reference>
<feature type="non-terminal residue" evidence="2">
    <location>
        <position position="212"/>
    </location>
</feature>
<protein>
    <submittedName>
        <fullName evidence="2">CE295 protein</fullName>
    </submittedName>
</protein>
<dbReference type="Proteomes" id="UP000556200">
    <property type="component" value="Unassembled WGS sequence"/>
</dbReference>
<name>A0A7K4QMQ5_9TYRA</name>
<dbReference type="AlphaFoldDB" id="A0A7K4QMQ5"/>
<gene>
    <name evidence="2" type="primary">Cep295_5</name>
    <name evidence="2" type="ORF">NEOCIN_R15519</name>
</gene>
<feature type="compositionally biased region" description="Low complexity" evidence="1">
    <location>
        <begin position="9"/>
        <end position="22"/>
    </location>
</feature>
<evidence type="ECO:0000313" key="3">
    <source>
        <dbReference type="Proteomes" id="UP000556200"/>
    </source>
</evidence>
<feature type="non-terminal residue" evidence="2">
    <location>
        <position position="1"/>
    </location>
</feature>
<evidence type="ECO:0000256" key="1">
    <source>
        <dbReference type="SAM" id="MobiDB-lite"/>
    </source>
</evidence>
<sequence length="212" mass="23289">MQGIPCDLTSTISTGSFSTSETLDASPVGPGLSSDGTEGGILRETTSRPQNSSLSFTLQQRQENLSGASETRLSEAEMHLYEESQTQQILGKHTGNLNSYSEDNTCFQALAAELCFPERERPFPNFHHHLFQPLEPSVDFDTSSSCSQYEISQDSREFSKTSTFSTKSPDMLTFLEVGNSGLNVQRSSLPSCLETNRQNNIPSEESIAENLT</sequence>
<feature type="region of interest" description="Disordered" evidence="1">
    <location>
        <begin position="1"/>
        <end position="54"/>
    </location>
</feature>
<accession>A0A7K4QMQ5</accession>
<dbReference type="EMBL" id="VYZA01000078">
    <property type="protein sequence ID" value="NWQ62250.1"/>
    <property type="molecule type" value="Genomic_DNA"/>
</dbReference>
<evidence type="ECO:0000313" key="2">
    <source>
        <dbReference type="EMBL" id="NWQ62250.1"/>
    </source>
</evidence>
<comment type="caution">
    <text evidence="2">The sequence shown here is derived from an EMBL/GenBank/DDBJ whole genome shotgun (WGS) entry which is preliminary data.</text>
</comment>
<proteinExistence type="predicted"/>
<organism evidence="2 3">
    <name type="scientific">Neopipo cinnamomea</name>
    <dbReference type="NCBI Taxonomy" id="456388"/>
    <lineage>
        <taxon>Eukaryota</taxon>
        <taxon>Metazoa</taxon>
        <taxon>Chordata</taxon>
        <taxon>Craniata</taxon>
        <taxon>Vertebrata</taxon>
        <taxon>Euteleostomi</taxon>
        <taxon>Archelosauria</taxon>
        <taxon>Archosauria</taxon>
        <taxon>Dinosauria</taxon>
        <taxon>Saurischia</taxon>
        <taxon>Theropoda</taxon>
        <taxon>Coelurosauria</taxon>
        <taxon>Aves</taxon>
        <taxon>Neognathae</taxon>
        <taxon>Neoaves</taxon>
        <taxon>Telluraves</taxon>
        <taxon>Australaves</taxon>
        <taxon>Passeriformes</taxon>
        <taxon>Tyrannidae</taxon>
        <taxon>Neopipo</taxon>
    </lineage>
</organism>
<keyword evidence="3" id="KW-1185">Reference proteome</keyword>